<dbReference type="Gene3D" id="3.40.30.10">
    <property type="entry name" value="Glutaredoxin"/>
    <property type="match status" value="1"/>
</dbReference>
<dbReference type="AlphaFoldDB" id="A0A7S2J4D2"/>
<feature type="domain" description="Peroxiredoxin C-terminal" evidence="2">
    <location>
        <begin position="52"/>
        <end position="87"/>
    </location>
</feature>
<dbReference type="Gene3D" id="3.30.1020.10">
    <property type="entry name" value="Antioxidant, Horf6, Chain A, domain2"/>
    <property type="match status" value="1"/>
</dbReference>
<reference evidence="3" key="1">
    <citation type="submission" date="2021-01" db="EMBL/GenBank/DDBJ databases">
        <authorList>
            <person name="Corre E."/>
            <person name="Pelletier E."/>
            <person name="Niang G."/>
            <person name="Scheremetjew M."/>
            <person name="Finn R."/>
            <person name="Kale V."/>
            <person name="Holt S."/>
            <person name="Cochrane G."/>
            <person name="Meng A."/>
            <person name="Brown T."/>
            <person name="Cohen L."/>
        </authorList>
    </citation>
    <scope>NUCLEOTIDE SEQUENCE</scope>
    <source>
        <strain evidence="3">CCMP2222</strain>
    </source>
</reference>
<accession>A0A7S2J4D2</accession>
<gene>
    <name evidence="3" type="ORF">AAND1436_LOCUS46806</name>
</gene>
<evidence type="ECO:0000313" key="3">
    <source>
        <dbReference type="EMBL" id="CAD9537187.1"/>
    </source>
</evidence>
<dbReference type="GO" id="GO:0051920">
    <property type="term" value="F:peroxiredoxin activity"/>
    <property type="evidence" value="ECO:0007669"/>
    <property type="project" value="InterPro"/>
</dbReference>
<evidence type="ECO:0000256" key="1">
    <source>
        <dbReference type="ARBA" id="ARBA00023002"/>
    </source>
</evidence>
<keyword evidence="1" id="KW-0560">Oxidoreductase</keyword>
<sequence>MLDPSERDAAGLPMPARALFVIGPDGTNRATILYPATTGRDFEEVLRVVASLRLAEDTGLATPADWQRGDRAIVAPAVTTEEARERFSNLEVRELPSAKPYLRFVDCPASAQQAAEKLQACTEERPVEDKVVVSEVPMRTACCC</sequence>
<organism evidence="3">
    <name type="scientific">Alexandrium andersonii</name>
    <dbReference type="NCBI Taxonomy" id="327968"/>
    <lineage>
        <taxon>Eukaryota</taxon>
        <taxon>Sar</taxon>
        <taxon>Alveolata</taxon>
        <taxon>Dinophyceae</taxon>
        <taxon>Gonyaulacales</taxon>
        <taxon>Pyrocystaceae</taxon>
        <taxon>Alexandrium</taxon>
    </lineage>
</organism>
<dbReference type="InterPro" id="IPR036249">
    <property type="entry name" value="Thioredoxin-like_sf"/>
</dbReference>
<dbReference type="Pfam" id="PF10417">
    <property type="entry name" value="1-cysPrx_C"/>
    <property type="match status" value="1"/>
</dbReference>
<proteinExistence type="predicted"/>
<dbReference type="SUPFAM" id="SSF52833">
    <property type="entry name" value="Thioredoxin-like"/>
    <property type="match status" value="1"/>
</dbReference>
<name>A0A7S2J4D2_9DINO</name>
<dbReference type="EMBL" id="HBGQ01097921">
    <property type="protein sequence ID" value="CAD9537187.1"/>
    <property type="molecule type" value="Transcribed_RNA"/>
</dbReference>
<evidence type="ECO:0000259" key="2">
    <source>
        <dbReference type="Pfam" id="PF10417"/>
    </source>
</evidence>
<protein>
    <recommendedName>
        <fullName evidence="2">Peroxiredoxin C-terminal domain-containing protein</fullName>
    </recommendedName>
</protein>
<dbReference type="InterPro" id="IPR019479">
    <property type="entry name" value="Peroxiredoxin_C"/>
</dbReference>